<name>A0ABY5PIH4_9ACTN</name>
<proteinExistence type="predicted"/>
<sequence>MAQQRVTLGLQFTAPVPVKLDETELDALLEALPKGEWYDVKVDDGTLRVNLSQVIYVKTDRDEPRIGFS</sequence>
<protein>
    <submittedName>
        <fullName evidence="1">Uncharacterized protein</fullName>
    </submittedName>
</protein>
<dbReference type="Proteomes" id="UP001058860">
    <property type="component" value="Chromosome"/>
</dbReference>
<accession>A0ABY5PIH4</accession>
<dbReference type="RefSeq" id="WP_353864961.1">
    <property type="nucleotide sequence ID" value="NZ_CP088295.1"/>
</dbReference>
<reference evidence="2" key="1">
    <citation type="submission" date="2021-11" db="EMBL/GenBank/DDBJ databases">
        <title>Cultivation dependent microbiological survey of springs from the worlds oldest radium mine currently devoted to the extraction of radon-saturated water.</title>
        <authorList>
            <person name="Kapinusova G."/>
            <person name="Smrhova T."/>
            <person name="Strejcek M."/>
            <person name="Suman J."/>
            <person name="Jani K."/>
            <person name="Pajer P."/>
            <person name="Uhlik O."/>
        </authorList>
    </citation>
    <scope>NUCLEOTIDE SEQUENCE [LARGE SCALE GENOMIC DNA]</scope>
    <source>
        <strain evidence="2">J379</strain>
    </source>
</reference>
<evidence type="ECO:0000313" key="2">
    <source>
        <dbReference type="Proteomes" id="UP001058860"/>
    </source>
</evidence>
<keyword evidence="2" id="KW-1185">Reference proteome</keyword>
<organism evidence="1 2">
    <name type="scientific">Svornostia abyssi</name>
    <dbReference type="NCBI Taxonomy" id="2898438"/>
    <lineage>
        <taxon>Bacteria</taxon>
        <taxon>Bacillati</taxon>
        <taxon>Actinomycetota</taxon>
        <taxon>Thermoleophilia</taxon>
        <taxon>Solirubrobacterales</taxon>
        <taxon>Baekduiaceae</taxon>
        <taxon>Svornostia</taxon>
    </lineage>
</organism>
<evidence type="ECO:0000313" key="1">
    <source>
        <dbReference type="EMBL" id="UUY04479.1"/>
    </source>
</evidence>
<gene>
    <name evidence="1" type="ORF">LRS13_02790</name>
</gene>
<dbReference type="EMBL" id="CP088295">
    <property type="protein sequence ID" value="UUY04479.1"/>
    <property type="molecule type" value="Genomic_DNA"/>
</dbReference>